<accession>A0A1G1Y6Q9</accession>
<organism evidence="2 3">
    <name type="scientific">Candidatus Buchananbacteria bacterium RIFCSPHIGHO2_01_FULL_46_12</name>
    <dbReference type="NCBI Taxonomy" id="1797536"/>
    <lineage>
        <taxon>Bacteria</taxon>
        <taxon>Candidatus Buchananiibacteriota</taxon>
    </lineage>
</organism>
<dbReference type="InterPro" id="IPR012902">
    <property type="entry name" value="N_methyl_site"/>
</dbReference>
<keyword evidence="1" id="KW-0812">Transmembrane</keyword>
<dbReference type="Pfam" id="PF07963">
    <property type="entry name" value="N_methyl"/>
    <property type="match status" value="1"/>
</dbReference>
<keyword evidence="1" id="KW-0472">Membrane</keyword>
<dbReference type="EMBL" id="MHIF01000037">
    <property type="protein sequence ID" value="OGY47430.1"/>
    <property type="molecule type" value="Genomic_DNA"/>
</dbReference>
<comment type="caution">
    <text evidence="2">The sequence shown here is derived from an EMBL/GenBank/DDBJ whole genome shotgun (WGS) entry which is preliminary data.</text>
</comment>
<keyword evidence="1" id="KW-1133">Transmembrane helix</keyword>
<sequence length="192" mass="21528">MLLGEKNRGFTLVELTISMVIGLIIIILVTTSFGLAQKTFRKSNIRAELTQNGRVTLDLMSRELRQAKTIVTALPENDSNPETMAHEIQFEDGHITSQIQYIRYYLAGNSLYRQTIAYCFETDCPNYVHWNDVDAFGPPDLQILDADPAGKIIGENFSGLNFYGLDSITIDLNLQKSGEEVGIRAVINPRNI</sequence>
<evidence type="ECO:0008006" key="4">
    <source>
        <dbReference type="Google" id="ProtNLM"/>
    </source>
</evidence>
<gene>
    <name evidence="2" type="ORF">A2663_02655</name>
</gene>
<dbReference type="NCBIfam" id="TIGR02532">
    <property type="entry name" value="IV_pilin_GFxxxE"/>
    <property type="match status" value="1"/>
</dbReference>
<feature type="transmembrane region" description="Helical" evidence="1">
    <location>
        <begin position="12"/>
        <end position="36"/>
    </location>
</feature>
<reference evidence="2 3" key="1">
    <citation type="journal article" date="2016" name="Nat. Commun.">
        <title>Thousands of microbial genomes shed light on interconnected biogeochemical processes in an aquifer system.</title>
        <authorList>
            <person name="Anantharaman K."/>
            <person name="Brown C.T."/>
            <person name="Hug L.A."/>
            <person name="Sharon I."/>
            <person name="Castelle C.J."/>
            <person name="Probst A.J."/>
            <person name="Thomas B.C."/>
            <person name="Singh A."/>
            <person name="Wilkins M.J."/>
            <person name="Karaoz U."/>
            <person name="Brodie E.L."/>
            <person name="Williams K.H."/>
            <person name="Hubbard S.S."/>
            <person name="Banfield J.F."/>
        </authorList>
    </citation>
    <scope>NUCLEOTIDE SEQUENCE [LARGE SCALE GENOMIC DNA]</scope>
</reference>
<dbReference type="PROSITE" id="PS00409">
    <property type="entry name" value="PROKAR_NTER_METHYL"/>
    <property type="match status" value="1"/>
</dbReference>
<name>A0A1G1Y6Q9_9BACT</name>
<dbReference type="Proteomes" id="UP000178432">
    <property type="component" value="Unassembled WGS sequence"/>
</dbReference>
<evidence type="ECO:0000313" key="2">
    <source>
        <dbReference type="EMBL" id="OGY47430.1"/>
    </source>
</evidence>
<dbReference type="AlphaFoldDB" id="A0A1G1Y6Q9"/>
<evidence type="ECO:0000313" key="3">
    <source>
        <dbReference type="Proteomes" id="UP000178432"/>
    </source>
</evidence>
<protein>
    <recommendedName>
        <fullName evidence="4">Prepilin-type N-terminal cleavage/methylation domain-containing protein</fullName>
    </recommendedName>
</protein>
<proteinExistence type="predicted"/>
<evidence type="ECO:0000256" key="1">
    <source>
        <dbReference type="SAM" id="Phobius"/>
    </source>
</evidence>